<evidence type="ECO:0000256" key="1">
    <source>
        <dbReference type="SAM" id="SignalP"/>
    </source>
</evidence>
<dbReference type="SUPFAM" id="SSF81296">
    <property type="entry name" value="E set domains"/>
    <property type="match status" value="2"/>
</dbReference>
<sequence>MHYLYRLLILFLSAAFLAGCGGGGGGGGPQTATVTVTGLSPSFAFPGDTVTVIGTNFNSVTGLRLGTADVPFTLISTTRLSFVVPDSAVSGTVTLVSGTATVDSPTTLTVLGVPQVSSVSPTSARPGDSLTLTGTNLANVSQVRVGGVAVTPTARTGTQLIVVVPAGAADGSLALVLSNGSSRTLTQTFTLLPALISVSAMSPTSGPEGVSVQVTGLALDTVTGVSVGGVAATVLDKTATSLDFAAPAKSGNVILSGPGGQSVQAGVFTLTTGSAPVVTISRVDVAQAYSQPVGATYQFLVPGKIALVRAYISANQRIASPKVTATISGCAASPTLTLSGPSALPTTAPALDDLAGTFSAQIPASCVQSGLQIGVTVANTSPANSGATRSATPSVGRPTNLNLVLVPLVTNNSTGAVPDVEVVRRMFARAYPIDASRITISVRTPFTLTTKTVSGTVDGSWSSALQEVRQLRDLEGGGKHYYGLVPSPGFSGGTSGLAYQNGATNSGGGAWLAAIGLDSVALAANRFGANAWLDTMTHEVGHNMSLGHAPCGSPPDAEADFPYAGGGLGPYPVHEFDSDRNGTAGPETVYFPATSVAHDVMGYCDSEWFSDYNYSRVQTFMQSFTYPQITPFAEPVEMLDFFGDIRDNKVRLAPPGARMSTQPYAAGGAFTLRVTTAAGAVVEVPFTPVKVADEAGSSLQHFHVALPNPGTIAKVEVLQGAMTLPLTLDSPPVAAAQSVGDTATSASPLSWSEANGMLSVTWDATRYPVLRVRQLGTEPMLLALQLTGGKATLPLTGVPAGGKWEFSLSGGFNARSLTLAR</sequence>
<dbReference type="PROSITE" id="PS51257">
    <property type="entry name" value="PROKAR_LIPOPROTEIN"/>
    <property type="match status" value="1"/>
</dbReference>
<dbReference type="Gene3D" id="3.40.390.10">
    <property type="entry name" value="Collagenase (Catalytic Domain)"/>
    <property type="match status" value="1"/>
</dbReference>
<dbReference type="RefSeq" id="WP_206254790.1">
    <property type="nucleotide sequence ID" value="NZ_CP071060.1"/>
</dbReference>
<dbReference type="InterPro" id="IPR002909">
    <property type="entry name" value="IPT_dom"/>
</dbReference>
<gene>
    <name evidence="3" type="ORF">JY500_01245</name>
</gene>
<evidence type="ECO:0000313" key="3">
    <source>
        <dbReference type="EMBL" id="QSI77308.1"/>
    </source>
</evidence>
<dbReference type="InterPro" id="IPR014756">
    <property type="entry name" value="Ig_E-set"/>
</dbReference>
<keyword evidence="1" id="KW-0732">Signal</keyword>
<dbReference type="InterPro" id="IPR024079">
    <property type="entry name" value="MetalloPept_cat_dom_sf"/>
</dbReference>
<name>A0ABX7M985_9RHOO</name>
<dbReference type="Pfam" id="PF01833">
    <property type="entry name" value="TIG"/>
    <property type="match status" value="2"/>
</dbReference>
<dbReference type="Pfam" id="PF13582">
    <property type="entry name" value="Reprolysin_3"/>
    <property type="match status" value="1"/>
</dbReference>
<feature type="domain" description="IPT/TIG" evidence="2">
    <location>
        <begin position="33"/>
        <end position="111"/>
    </location>
</feature>
<feature type="signal peptide" evidence="1">
    <location>
        <begin position="1"/>
        <end position="18"/>
    </location>
</feature>
<evidence type="ECO:0000259" key="2">
    <source>
        <dbReference type="SMART" id="SM00429"/>
    </source>
</evidence>
<dbReference type="Gene3D" id="2.60.40.10">
    <property type="entry name" value="Immunoglobulins"/>
    <property type="match status" value="3"/>
</dbReference>
<dbReference type="InterPro" id="IPR013783">
    <property type="entry name" value="Ig-like_fold"/>
</dbReference>
<feature type="domain" description="IPT/TIG" evidence="2">
    <location>
        <begin position="113"/>
        <end position="192"/>
    </location>
</feature>
<dbReference type="EMBL" id="CP071060">
    <property type="protein sequence ID" value="QSI77308.1"/>
    <property type="molecule type" value="Genomic_DNA"/>
</dbReference>
<dbReference type="SMART" id="SM00429">
    <property type="entry name" value="IPT"/>
    <property type="match status" value="2"/>
</dbReference>
<organism evidence="3 4">
    <name type="scientific">Niveibacterium microcysteis</name>
    <dbReference type="NCBI Taxonomy" id="2811415"/>
    <lineage>
        <taxon>Bacteria</taxon>
        <taxon>Pseudomonadati</taxon>
        <taxon>Pseudomonadota</taxon>
        <taxon>Betaproteobacteria</taxon>
        <taxon>Rhodocyclales</taxon>
        <taxon>Rhodocyclaceae</taxon>
        <taxon>Niveibacterium</taxon>
    </lineage>
</organism>
<dbReference type="CDD" id="cd00102">
    <property type="entry name" value="IPT"/>
    <property type="match status" value="1"/>
</dbReference>
<proteinExistence type="predicted"/>
<dbReference type="SUPFAM" id="SSF55486">
    <property type="entry name" value="Metalloproteases ('zincins'), catalytic domain"/>
    <property type="match status" value="1"/>
</dbReference>
<protein>
    <submittedName>
        <fullName evidence="3">IPT/TIG domain-containing protein</fullName>
    </submittedName>
</protein>
<evidence type="ECO:0000313" key="4">
    <source>
        <dbReference type="Proteomes" id="UP000663570"/>
    </source>
</evidence>
<accession>A0ABX7M985</accession>
<reference evidence="3 4" key="1">
    <citation type="submission" date="2021-02" db="EMBL/GenBank/DDBJ databases">
        <title>Niveibacterium changnyeongensis HC41.</title>
        <authorList>
            <person name="Kang M."/>
        </authorList>
    </citation>
    <scope>NUCLEOTIDE SEQUENCE [LARGE SCALE GENOMIC DNA]</scope>
    <source>
        <strain evidence="3 4">HC41</strain>
    </source>
</reference>
<feature type="chain" id="PRO_5046248091" evidence="1">
    <location>
        <begin position="19"/>
        <end position="821"/>
    </location>
</feature>
<dbReference type="Proteomes" id="UP000663570">
    <property type="component" value="Chromosome"/>
</dbReference>
<keyword evidence="4" id="KW-1185">Reference proteome</keyword>